<dbReference type="OrthoDB" id="2208833at2"/>
<evidence type="ECO:0000256" key="1">
    <source>
        <dbReference type="ARBA" id="ARBA00022729"/>
    </source>
</evidence>
<sequence length="60" mass="6316">MKSFKLYKGKHEKFSIRKLSVGVVSLAIAALAIYGTSASAQADETEMSLQPVTQISGGGN</sequence>
<accession>A0A380L205</accession>
<gene>
    <name evidence="3" type="primary">gbpC</name>
    <name evidence="3" type="ORF">NCTC13765_01784</name>
</gene>
<organism evidence="3 4">
    <name type="scientific">Streptococcus massiliensis</name>
    <dbReference type="NCBI Taxonomy" id="313439"/>
    <lineage>
        <taxon>Bacteria</taxon>
        <taxon>Bacillati</taxon>
        <taxon>Bacillota</taxon>
        <taxon>Bacilli</taxon>
        <taxon>Lactobacillales</taxon>
        <taxon>Streptococcaceae</taxon>
        <taxon>Streptococcus</taxon>
    </lineage>
</organism>
<evidence type="ECO:0000259" key="2">
    <source>
        <dbReference type="Pfam" id="PF04650"/>
    </source>
</evidence>
<protein>
    <submittedName>
        <fullName evidence="3">Glucan-binding protein C</fullName>
    </submittedName>
</protein>
<dbReference type="NCBIfam" id="TIGR01168">
    <property type="entry name" value="YSIRK_signal"/>
    <property type="match status" value="1"/>
</dbReference>
<keyword evidence="1" id="KW-0732">Signal</keyword>
<keyword evidence="4" id="KW-1185">Reference proteome</keyword>
<feature type="domain" description="YSIRK Gram-positive signal peptide" evidence="2">
    <location>
        <begin position="11"/>
        <end position="31"/>
    </location>
</feature>
<evidence type="ECO:0000313" key="3">
    <source>
        <dbReference type="EMBL" id="SUN77267.1"/>
    </source>
</evidence>
<dbReference type="Proteomes" id="UP000254634">
    <property type="component" value="Unassembled WGS sequence"/>
</dbReference>
<dbReference type="Pfam" id="PF04650">
    <property type="entry name" value="YSIRK_signal"/>
    <property type="match status" value="1"/>
</dbReference>
<name>A0A380L205_9STRE</name>
<reference evidence="3" key="1">
    <citation type="submission" date="2018-06" db="EMBL/GenBank/DDBJ databases">
        <authorList>
            <consortium name="Pathogen Informatics"/>
            <person name="Doyle S."/>
        </authorList>
    </citation>
    <scope>NUCLEOTIDE SEQUENCE [LARGE SCALE GENOMIC DNA]</scope>
    <source>
        <strain evidence="3">NCTC13765</strain>
    </source>
</reference>
<dbReference type="EMBL" id="UHFR01000005">
    <property type="protein sequence ID" value="SUN77267.1"/>
    <property type="molecule type" value="Genomic_DNA"/>
</dbReference>
<dbReference type="STRING" id="1123307.GCA_000380065_01462"/>
<dbReference type="InterPro" id="IPR005877">
    <property type="entry name" value="YSIRK_signal_dom"/>
</dbReference>
<dbReference type="RefSeq" id="WP_051073101.1">
    <property type="nucleotide sequence ID" value="NZ_UHFR01000005.1"/>
</dbReference>
<dbReference type="AlphaFoldDB" id="A0A380L205"/>
<proteinExistence type="predicted"/>
<evidence type="ECO:0000313" key="4">
    <source>
        <dbReference type="Proteomes" id="UP000254634"/>
    </source>
</evidence>